<dbReference type="AlphaFoldDB" id="K9UF77"/>
<evidence type="ECO:0000313" key="1">
    <source>
        <dbReference type="EMBL" id="AFY92854.1"/>
    </source>
</evidence>
<dbReference type="Proteomes" id="UP000010366">
    <property type="component" value="Chromosome"/>
</dbReference>
<proteinExistence type="predicted"/>
<organism evidence="1 2">
    <name type="scientific">Chamaesiphon minutus (strain ATCC 27169 / PCC 6605)</name>
    <dbReference type="NCBI Taxonomy" id="1173020"/>
    <lineage>
        <taxon>Bacteria</taxon>
        <taxon>Bacillati</taxon>
        <taxon>Cyanobacteriota</taxon>
        <taxon>Cyanophyceae</taxon>
        <taxon>Gomontiellales</taxon>
        <taxon>Chamaesiphonaceae</taxon>
        <taxon>Chamaesiphon</taxon>
    </lineage>
</organism>
<sequence>MLVALSGRIGRAVSTIDNLLPDGSGHTLVAEVPLGITVAEGVTDWYLLKFTEAALVKAAQFVVKNAQVSVVGDMVFEDFLDSDQVRRSKPVVTVSDLQLERLVKADSL</sequence>
<dbReference type="HOGENOM" id="CLU_2218360_0_0_3"/>
<reference evidence="1 2" key="1">
    <citation type="submission" date="2012-05" db="EMBL/GenBank/DDBJ databases">
        <title>Finished chromosome of genome of Chamaesiphon sp. PCC 6605.</title>
        <authorList>
            <consortium name="US DOE Joint Genome Institute"/>
            <person name="Gugger M."/>
            <person name="Coursin T."/>
            <person name="Rippka R."/>
            <person name="Tandeau De Marsac N."/>
            <person name="Huntemann M."/>
            <person name="Wei C.-L."/>
            <person name="Han J."/>
            <person name="Detter J.C."/>
            <person name="Han C."/>
            <person name="Tapia R."/>
            <person name="Chen A."/>
            <person name="Kyrpides N."/>
            <person name="Mavromatis K."/>
            <person name="Markowitz V."/>
            <person name="Szeto E."/>
            <person name="Ivanova N."/>
            <person name="Pagani I."/>
            <person name="Pati A."/>
            <person name="Goodwin L."/>
            <person name="Nordberg H.P."/>
            <person name="Cantor M.N."/>
            <person name="Hua S.X."/>
            <person name="Woyke T."/>
            <person name="Kerfeld C.A."/>
        </authorList>
    </citation>
    <scope>NUCLEOTIDE SEQUENCE [LARGE SCALE GENOMIC DNA]</scope>
    <source>
        <strain evidence="2">ATCC 27169 / PCC 6605</strain>
    </source>
</reference>
<accession>K9UF77</accession>
<dbReference type="RefSeq" id="WP_015159028.1">
    <property type="nucleotide sequence ID" value="NC_019697.1"/>
</dbReference>
<gene>
    <name evidence="1" type="ORF">Cha6605_1729</name>
</gene>
<dbReference type="eggNOG" id="COG0629">
    <property type="taxonomic scope" value="Bacteria"/>
</dbReference>
<dbReference type="EMBL" id="CP003600">
    <property type="protein sequence ID" value="AFY92854.1"/>
    <property type="molecule type" value="Genomic_DNA"/>
</dbReference>
<evidence type="ECO:0000313" key="2">
    <source>
        <dbReference type="Proteomes" id="UP000010366"/>
    </source>
</evidence>
<protein>
    <recommendedName>
        <fullName evidence="3">Single-stranded DNA-binding protein</fullName>
    </recommendedName>
</protein>
<dbReference type="KEGG" id="cmp:Cha6605_1729"/>
<name>K9UF77_CHAP6</name>
<evidence type="ECO:0008006" key="3">
    <source>
        <dbReference type="Google" id="ProtNLM"/>
    </source>
</evidence>
<keyword evidence="2" id="KW-1185">Reference proteome</keyword>
<dbReference type="OrthoDB" id="9809878at2"/>